<evidence type="ECO:0000313" key="1">
    <source>
        <dbReference type="EMBL" id="EGO02543.1"/>
    </source>
</evidence>
<evidence type="ECO:0000313" key="2">
    <source>
        <dbReference type="Proteomes" id="UP000008063"/>
    </source>
</evidence>
<keyword evidence="2" id="KW-1185">Reference proteome</keyword>
<dbReference type="AlphaFoldDB" id="F8PLR1"/>
<sequence length="251" mass="27428">MASLTNVTISLSQHKLGIHNLSELDSQVQADQTGSCLKIALKRARDDLRYHPYPAAGACPRNGVLLVAGERWRLGENTYTSLALSDSIITSFSTAHFQSISQNPATWVQQIQSSLVANKVMWNGASLESTINMCICLTGHEVGVSFMLMLSRIHLFVILHSLVSPAGSFGNIKSIYRTRVQPIPRCPQWANILPVGRGWLEVPATSCRILTDSLTVSISTIFNKTLVIAMEGGTQTMPRRSPQSPIVVTVL</sequence>
<accession>F8PLR1</accession>
<protein>
    <submittedName>
        <fullName evidence="1">Uncharacterized protein</fullName>
    </submittedName>
</protein>
<dbReference type="HOGENOM" id="CLU_1107676_0_0_1"/>
<gene>
    <name evidence="1" type="ORF">SERLA73DRAFT_150247</name>
</gene>
<proteinExistence type="predicted"/>
<organism evidence="2">
    <name type="scientific">Serpula lacrymans var. lacrymans (strain S7.3)</name>
    <name type="common">Dry rot fungus</name>
    <dbReference type="NCBI Taxonomy" id="936435"/>
    <lineage>
        <taxon>Eukaryota</taxon>
        <taxon>Fungi</taxon>
        <taxon>Dikarya</taxon>
        <taxon>Basidiomycota</taxon>
        <taxon>Agaricomycotina</taxon>
        <taxon>Agaricomycetes</taxon>
        <taxon>Agaricomycetidae</taxon>
        <taxon>Boletales</taxon>
        <taxon>Coniophorineae</taxon>
        <taxon>Serpulaceae</taxon>
        <taxon>Serpula</taxon>
    </lineage>
</organism>
<reference evidence="2" key="1">
    <citation type="journal article" date="2011" name="Science">
        <title>The plant cell wall-decomposing machinery underlies the functional diversity of forest fungi.</title>
        <authorList>
            <person name="Eastwood D.C."/>
            <person name="Floudas D."/>
            <person name="Binder M."/>
            <person name="Majcherczyk A."/>
            <person name="Schneider P."/>
            <person name="Aerts A."/>
            <person name="Asiegbu F.O."/>
            <person name="Baker S.E."/>
            <person name="Barry K."/>
            <person name="Bendiksby M."/>
            <person name="Blumentritt M."/>
            <person name="Coutinho P.M."/>
            <person name="Cullen D."/>
            <person name="de Vries R.P."/>
            <person name="Gathman A."/>
            <person name="Goodell B."/>
            <person name="Henrissat B."/>
            <person name="Ihrmark K."/>
            <person name="Kauserud H."/>
            <person name="Kohler A."/>
            <person name="LaButti K."/>
            <person name="Lapidus A."/>
            <person name="Lavin J.L."/>
            <person name="Lee Y.-H."/>
            <person name="Lindquist E."/>
            <person name="Lilly W."/>
            <person name="Lucas S."/>
            <person name="Morin E."/>
            <person name="Murat C."/>
            <person name="Oguiza J.A."/>
            <person name="Park J."/>
            <person name="Pisabarro A.G."/>
            <person name="Riley R."/>
            <person name="Rosling A."/>
            <person name="Salamov A."/>
            <person name="Schmidt O."/>
            <person name="Schmutz J."/>
            <person name="Skrede I."/>
            <person name="Stenlid J."/>
            <person name="Wiebenga A."/>
            <person name="Xie X."/>
            <person name="Kuees U."/>
            <person name="Hibbett D.S."/>
            <person name="Hoffmeister D."/>
            <person name="Hoegberg N."/>
            <person name="Martin F."/>
            <person name="Grigoriev I.V."/>
            <person name="Watkinson S.C."/>
        </authorList>
    </citation>
    <scope>NUCLEOTIDE SEQUENCE [LARGE SCALE GENOMIC DNA]</scope>
    <source>
        <strain evidence="2">strain S7.3</strain>
    </source>
</reference>
<dbReference type="EMBL" id="GL945476">
    <property type="protein sequence ID" value="EGO02543.1"/>
    <property type="molecule type" value="Genomic_DNA"/>
</dbReference>
<name>F8PLR1_SERL3</name>
<dbReference type="InParanoid" id="F8PLR1"/>
<dbReference type="Proteomes" id="UP000008063">
    <property type="component" value="Unassembled WGS sequence"/>
</dbReference>